<name>A0ABD2B559_VESMC</name>
<organism evidence="1 2">
    <name type="scientific">Vespula maculifrons</name>
    <name type="common">Eastern yellow jacket</name>
    <name type="synonym">Wasp</name>
    <dbReference type="NCBI Taxonomy" id="7453"/>
    <lineage>
        <taxon>Eukaryota</taxon>
        <taxon>Metazoa</taxon>
        <taxon>Ecdysozoa</taxon>
        <taxon>Arthropoda</taxon>
        <taxon>Hexapoda</taxon>
        <taxon>Insecta</taxon>
        <taxon>Pterygota</taxon>
        <taxon>Neoptera</taxon>
        <taxon>Endopterygota</taxon>
        <taxon>Hymenoptera</taxon>
        <taxon>Apocrita</taxon>
        <taxon>Aculeata</taxon>
        <taxon>Vespoidea</taxon>
        <taxon>Vespidae</taxon>
        <taxon>Vespinae</taxon>
        <taxon>Vespula</taxon>
    </lineage>
</organism>
<sequence>MKSVFPKVSKIYSTKFTTSSPLCPLFCQAPRIHRVLRKYQGEFSAFIRFMLTSVDLPFQGISQSSLVLAVTRKRTSENLTSEHARCPTDICAKTSRNTVVGIDLKKCWTVVKPEMLSVKSGRSRDTIEEKREDELLR</sequence>
<comment type="caution">
    <text evidence="1">The sequence shown here is derived from an EMBL/GenBank/DDBJ whole genome shotgun (WGS) entry which is preliminary data.</text>
</comment>
<dbReference type="Proteomes" id="UP001607303">
    <property type="component" value="Unassembled WGS sequence"/>
</dbReference>
<dbReference type="AlphaFoldDB" id="A0ABD2B559"/>
<proteinExistence type="predicted"/>
<evidence type="ECO:0000313" key="1">
    <source>
        <dbReference type="EMBL" id="KAL2727854.1"/>
    </source>
</evidence>
<dbReference type="EMBL" id="JAYRBN010000100">
    <property type="protein sequence ID" value="KAL2727854.1"/>
    <property type="molecule type" value="Genomic_DNA"/>
</dbReference>
<accession>A0ABD2B559</accession>
<gene>
    <name evidence="1" type="ORF">V1477_017130</name>
</gene>
<reference evidence="1 2" key="1">
    <citation type="journal article" date="2024" name="Ann. Entomol. Soc. Am.">
        <title>Genomic analyses of the southern and eastern yellowjacket wasps (Hymenoptera: Vespidae) reveal evolutionary signatures of social life.</title>
        <authorList>
            <person name="Catto M.A."/>
            <person name="Caine P.B."/>
            <person name="Orr S.E."/>
            <person name="Hunt B.G."/>
            <person name="Goodisman M.A.D."/>
        </authorList>
    </citation>
    <scope>NUCLEOTIDE SEQUENCE [LARGE SCALE GENOMIC DNA]</scope>
    <source>
        <strain evidence="1">232</strain>
        <tissue evidence="1">Head and thorax</tissue>
    </source>
</reference>
<keyword evidence="2" id="KW-1185">Reference proteome</keyword>
<protein>
    <submittedName>
        <fullName evidence="1">Uncharacterized protein</fullName>
    </submittedName>
</protein>
<evidence type="ECO:0000313" key="2">
    <source>
        <dbReference type="Proteomes" id="UP001607303"/>
    </source>
</evidence>